<dbReference type="InterPro" id="IPR008984">
    <property type="entry name" value="SMAD_FHA_dom_sf"/>
</dbReference>
<organism evidence="3 4">
    <name type="scientific">Phoenicibacter congonensis</name>
    <dbReference type="NCBI Taxonomy" id="1944646"/>
    <lineage>
        <taxon>Bacteria</taxon>
        <taxon>Bacillati</taxon>
        <taxon>Actinomycetota</taxon>
        <taxon>Coriobacteriia</taxon>
        <taxon>Eggerthellales</taxon>
        <taxon>Eggerthellaceae</taxon>
        <taxon>Phoenicibacter</taxon>
    </lineage>
</organism>
<dbReference type="Gene3D" id="2.60.200.20">
    <property type="match status" value="1"/>
</dbReference>
<dbReference type="CDD" id="cd00060">
    <property type="entry name" value="FHA"/>
    <property type="match status" value="1"/>
</dbReference>
<dbReference type="Proteomes" id="UP001168575">
    <property type="component" value="Unassembled WGS sequence"/>
</dbReference>
<feature type="domain" description="FHA" evidence="2">
    <location>
        <begin position="226"/>
        <end position="272"/>
    </location>
</feature>
<evidence type="ECO:0000259" key="2">
    <source>
        <dbReference type="PROSITE" id="PS50006"/>
    </source>
</evidence>
<dbReference type="AlphaFoldDB" id="A0AA43RIJ7"/>
<dbReference type="SUPFAM" id="SSF49879">
    <property type="entry name" value="SMAD/FHA domain"/>
    <property type="match status" value="1"/>
</dbReference>
<name>A0AA43RIJ7_9ACTN</name>
<comment type="caution">
    <text evidence="3">The sequence shown here is derived from an EMBL/GenBank/DDBJ whole genome shotgun (WGS) entry which is preliminary data.</text>
</comment>
<accession>A0AA43RIJ7</accession>
<dbReference type="PROSITE" id="PS50006">
    <property type="entry name" value="FHA_DOMAIN"/>
    <property type="match status" value="1"/>
</dbReference>
<keyword evidence="4" id="KW-1185">Reference proteome</keyword>
<dbReference type="EMBL" id="JAUMVS010000060">
    <property type="protein sequence ID" value="MDO4841883.1"/>
    <property type="molecule type" value="Genomic_DNA"/>
</dbReference>
<reference evidence="3" key="1">
    <citation type="submission" date="2023-07" db="EMBL/GenBank/DDBJ databases">
        <title>Between Cages and Wild: Unraveling the Impact of Captivity on Animal Microbiomes and Antimicrobial Resistance.</title>
        <authorList>
            <person name="Schmartz G.P."/>
            <person name="Rehner J."/>
            <person name="Schuff M.J."/>
            <person name="Becker S.L."/>
            <person name="Kravczyk M."/>
            <person name="Gurevich A."/>
            <person name="Francke R."/>
            <person name="Mueller R."/>
            <person name="Keller V."/>
            <person name="Keller A."/>
        </authorList>
    </citation>
    <scope>NUCLEOTIDE SEQUENCE</scope>
    <source>
        <strain evidence="3">S12M_St_49</strain>
    </source>
</reference>
<gene>
    <name evidence="3" type="ORF">Q3982_04320</name>
</gene>
<protein>
    <submittedName>
        <fullName evidence="3">FHA domain-containing protein</fullName>
    </submittedName>
</protein>
<evidence type="ECO:0000313" key="4">
    <source>
        <dbReference type="Proteomes" id="UP001168575"/>
    </source>
</evidence>
<evidence type="ECO:0000313" key="3">
    <source>
        <dbReference type="EMBL" id="MDO4841883.1"/>
    </source>
</evidence>
<evidence type="ECO:0000256" key="1">
    <source>
        <dbReference type="ARBA" id="ARBA00022553"/>
    </source>
</evidence>
<dbReference type="InterPro" id="IPR000253">
    <property type="entry name" value="FHA_dom"/>
</dbReference>
<proteinExistence type="predicted"/>
<keyword evidence="1" id="KW-0597">Phosphoprotein</keyword>
<dbReference type="Pfam" id="PF00498">
    <property type="entry name" value="FHA"/>
    <property type="match status" value="1"/>
</dbReference>
<sequence length="319" mass="36059">MADEKRTPSKVVFEFLKKNAGLSYKVFAAALIDGTKKYGSRFLSDRIEEKSFLSRHIVKSDPKSIPKTWFNDFYESSTFAWNNLKASNKKKISDEEKSRWGIETLRTVGVPELLKAFADSSINCGVFLNQLEWINDNDRMDVNKKGSLMMYLFVATGCTGNPPYAAQLTSGQLETFGLAMRTSVPDVCESPTEGLDEVAEPRDLYLCRVDDGMYSRLEPVLSEDGTKIGMMPEGKSQLVLPERTVSRRHLKIYKDAEGWWVLGLQSKNGTTLYRHVTGETIVVEPPRSKAESNQRNPVKIEPGDHLHLAQTVELFLKEY</sequence>